<evidence type="ECO:0000259" key="2">
    <source>
        <dbReference type="Pfam" id="PF01478"/>
    </source>
</evidence>
<feature type="transmembrane region" description="Helical" evidence="1">
    <location>
        <begin position="127"/>
        <end position="148"/>
    </location>
</feature>
<dbReference type="Proteomes" id="UP000323946">
    <property type="component" value="Unassembled WGS sequence"/>
</dbReference>
<dbReference type="Gene3D" id="1.20.120.1220">
    <property type="match status" value="1"/>
</dbReference>
<dbReference type="EMBL" id="VWPH01000021">
    <property type="protein sequence ID" value="KAA5825448.1"/>
    <property type="molecule type" value="Genomic_DNA"/>
</dbReference>
<feature type="transmembrane region" description="Helical" evidence="1">
    <location>
        <begin position="12"/>
        <end position="36"/>
    </location>
</feature>
<feature type="transmembrane region" description="Helical" evidence="1">
    <location>
        <begin position="42"/>
        <end position="66"/>
    </location>
</feature>
<protein>
    <recommendedName>
        <fullName evidence="2">Prepilin type IV endopeptidase peptidase domain-containing protein</fullName>
    </recommendedName>
</protein>
<dbReference type="Pfam" id="PF01478">
    <property type="entry name" value="Peptidase_A24"/>
    <property type="match status" value="1"/>
</dbReference>
<sequence length="219" mass="23113">MMSALREVMCMLIDHGHPILAGVLGVVAGLVLAWLLRPWTSLPPISVIGLAVLTSVLSVLIAYRFAEDPVLPAWWWLAVTGLGLALIDVSYHRLPHTWVLAMAAGGLTVFVSRAITEPASTGLVRSLLAALAVFAGGLVLFLAVPGWMGFGDLTTATVLALYWGQVGWPAVLLGVIASTLLLGVVAAQVWVRTRDHSSRLAAGPSLILGGWISILTHTS</sequence>
<feature type="transmembrane region" description="Helical" evidence="1">
    <location>
        <begin position="73"/>
        <end position="91"/>
    </location>
</feature>
<keyword evidence="1" id="KW-0472">Membrane</keyword>
<evidence type="ECO:0000313" key="4">
    <source>
        <dbReference type="Proteomes" id="UP000323946"/>
    </source>
</evidence>
<feature type="transmembrane region" description="Helical" evidence="1">
    <location>
        <begin position="168"/>
        <end position="191"/>
    </location>
</feature>
<dbReference type="AlphaFoldDB" id="A0A5M7BAN6"/>
<name>A0A5M7BAN6_SACHI</name>
<gene>
    <name evidence="3" type="ORF">F1721_32960</name>
</gene>
<proteinExistence type="predicted"/>
<dbReference type="GO" id="GO:0004190">
    <property type="term" value="F:aspartic-type endopeptidase activity"/>
    <property type="evidence" value="ECO:0007669"/>
    <property type="project" value="InterPro"/>
</dbReference>
<keyword evidence="1" id="KW-1133">Transmembrane helix</keyword>
<dbReference type="GO" id="GO:0016020">
    <property type="term" value="C:membrane"/>
    <property type="evidence" value="ECO:0007669"/>
    <property type="project" value="InterPro"/>
</dbReference>
<feature type="domain" description="Prepilin type IV endopeptidase peptidase" evidence="2">
    <location>
        <begin position="81"/>
        <end position="185"/>
    </location>
</feature>
<organism evidence="3 4">
    <name type="scientific">Saccharopolyspora hirsuta</name>
    <dbReference type="NCBI Taxonomy" id="1837"/>
    <lineage>
        <taxon>Bacteria</taxon>
        <taxon>Bacillati</taxon>
        <taxon>Actinomycetota</taxon>
        <taxon>Actinomycetes</taxon>
        <taxon>Pseudonocardiales</taxon>
        <taxon>Pseudonocardiaceae</taxon>
        <taxon>Saccharopolyspora</taxon>
    </lineage>
</organism>
<feature type="transmembrane region" description="Helical" evidence="1">
    <location>
        <begin position="97"/>
        <end position="115"/>
    </location>
</feature>
<accession>A0A5M7BAN6</accession>
<comment type="caution">
    <text evidence="3">The sequence shown here is derived from an EMBL/GenBank/DDBJ whole genome shotgun (WGS) entry which is preliminary data.</text>
</comment>
<evidence type="ECO:0000256" key="1">
    <source>
        <dbReference type="SAM" id="Phobius"/>
    </source>
</evidence>
<keyword evidence="4" id="KW-1185">Reference proteome</keyword>
<evidence type="ECO:0000313" key="3">
    <source>
        <dbReference type="EMBL" id="KAA5825448.1"/>
    </source>
</evidence>
<dbReference type="InterPro" id="IPR000045">
    <property type="entry name" value="Prepilin_IV_endopep_pep"/>
</dbReference>
<reference evidence="3 4" key="1">
    <citation type="submission" date="2019-09" db="EMBL/GenBank/DDBJ databases">
        <title>Draft genome sequence of the thermophilic Saccharopolyspora hirsuta VKM Ac-666T.</title>
        <authorList>
            <person name="Lobastova T.G."/>
            <person name="Fokina V."/>
            <person name="Bragin E.Y."/>
            <person name="Shtratnikova V.Y."/>
            <person name="Starodumova I.P."/>
            <person name="Tarlachkov S.V."/>
            <person name="Donova M.V."/>
        </authorList>
    </citation>
    <scope>NUCLEOTIDE SEQUENCE [LARGE SCALE GENOMIC DNA]</scope>
    <source>
        <strain evidence="3 4">VKM Ac-666</strain>
    </source>
</reference>
<keyword evidence="1" id="KW-0812">Transmembrane</keyword>